<gene>
    <name evidence="3" type="ORF">ERUC_LOCUS7350</name>
</gene>
<dbReference type="SUPFAM" id="SSF52540">
    <property type="entry name" value="P-loop containing nucleoside triphosphate hydrolases"/>
    <property type="match status" value="1"/>
</dbReference>
<dbReference type="InterPro" id="IPR027417">
    <property type="entry name" value="P-loop_NTPase"/>
</dbReference>
<dbReference type="Gene3D" id="3.40.50.300">
    <property type="entry name" value="P-loop containing nucleotide triphosphate hydrolases"/>
    <property type="match status" value="1"/>
</dbReference>
<dbReference type="Proteomes" id="UP001642260">
    <property type="component" value="Unassembled WGS sequence"/>
</dbReference>
<dbReference type="AlphaFoldDB" id="A0ABC8JBG1"/>
<dbReference type="InterPro" id="IPR000157">
    <property type="entry name" value="TIR_dom"/>
</dbReference>
<organism evidence="3 4">
    <name type="scientific">Eruca vesicaria subsp. sativa</name>
    <name type="common">Garden rocket</name>
    <name type="synonym">Eruca sativa</name>
    <dbReference type="NCBI Taxonomy" id="29727"/>
    <lineage>
        <taxon>Eukaryota</taxon>
        <taxon>Viridiplantae</taxon>
        <taxon>Streptophyta</taxon>
        <taxon>Embryophyta</taxon>
        <taxon>Tracheophyta</taxon>
        <taxon>Spermatophyta</taxon>
        <taxon>Magnoliopsida</taxon>
        <taxon>eudicotyledons</taxon>
        <taxon>Gunneridae</taxon>
        <taxon>Pentapetalae</taxon>
        <taxon>rosids</taxon>
        <taxon>malvids</taxon>
        <taxon>Brassicales</taxon>
        <taxon>Brassicaceae</taxon>
        <taxon>Brassiceae</taxon>
        <taxon>Eruca</taxon>
    </lineage>
</organism>
<dbReference type="InterPro" id="IPR042197">
    <property type="entry name" value="Apaf_helical"/>
</dbReference>
<feature type="transmembrane region" description="Helical" evidence="1">
    <location>
        <begin position="187"/>
        <end position="211"/>
    </location>
</feature>
<keyword evidence="1" id="KW-0812">Transmembrane</keyword>
<keyword evidence="1" id="KW-1133">Transmembrane helix</keyword>
<dbReference type="PANTHER" id="PTHR11017">
    <property type="entry name" value="LEUCINE-RICH REPEAT-CONTAINING PROTEIN"/>
    <property type="match status" value="1"/>
</dbReference>
<dbReference type="InterPro" id="IPR035897">
    <property type="entry name" value="Toll_tir_struct_dom_sf"/>
</dbReference>
<dbReference type="PROSITE" id="PS50104">
    <property type="entry name" value="TIR"/>
    <property type="match status" value="1"/>
</dbReference>
<feature type="domain" description="TIR" evidence="2">
    <location>
        <begin position="1"/>
        <end position="160"/>
    </location>
</feature>
<evidence type="ECO:0000313" key="4">
    <source>
        <dbReference type="Proteomes" id="UP001642260"/>
    </source>
</evidence>
<dbReference type="SUPFAM" id="SSF52200">
    <property type="entry name" value="Toll/Interleukin receptor TIR domain"/>
    <property type="match status" value="1"/>
</dbReference>
<accession>A0ABC8JBG1</accession>
<dbReference type="PRINTS" id="PR00364">
    <property type="entry name" value="DISEASERSIST"/>
</dbReference>
<name>A0ABC8JBG1_ERUVS</name>
<sequence length="489" mass="56359">MKFEVFVSFREIDTRRTFVSHLLLSLFKNQIRTFKQEEEIPWNQPASSQVLEAIQDCKMAIVVISKNYTASVSCLDQLAKIVECKEKQTLVMIPVLYEVDPSHVLTQAENLWEHSGGEEKVMRWRDALNESIKIYLEKHAYWEDKDSYSYIIDRVMSHVLDRLRPQEMKKPEERKKEVYRKFKMSRFILLIPIGIVTMGVGLVKSALGIFMPGKEKPIVIKLRPTRSSVYVYKDEYVTDDELSQLVPSSDFSCLVGMDRQIKAVDALLLGLDSKQVGEIGIWGVEGVGKTTLARFVYQQISPQFQDHCYFEIDSQDNSVYPTCLLEEVTRSALTSGSERLYESVKAEFGHRKVLLVVDVLNRTGDLKNIRKITRWFGPESRLIVVTEQNDVLVQCEVRRVFEVEPLRYDEALQLFSQFAFKQEHVPREYHRLSVRAVLLTGRIPLALKVFGSFLRGKVINEWELELCRLEASQDSCVAKVSGYIGNGFS</sequence>
<keyword evidence="1" id="KW-0472">Membrane</keyword>
<evidence type="ECO:0000256" key="1">
    <source>
        <dbReference type="SAM" id="Phobius"/>
    </source>
</evidence>
<dbReference type="EMBL" id="CAKOAT010082488">
    <property type="protein sequence ID" value="CAH8315169.1"/>
    <property type="molecule type" value="Genomic_DNA"/>
</dbReference>
<dbReference type="Gene3D" id="3.40.50.10140">
    <property type="entry name" value="Toll/interleukin-1 receptor homology (TIR) domain"/>
    <property type="match status" value="1"/>
</dbReference>
<keyword evidence="4" id="KW-1185">Reference proteome</keyword>
<dbReference type="InterPro" id="IPR044974">
    <property type="entry name" value="Disease_R_plants"/>
</dbReference>
<dbReference type="PANTHER" id="PTHR11017:SF564">
    <property type="entry name" value="DISEASE RESISTANCE PROTEIN (TIR-NBS CLASS)"/>
    <property type="match status" value="1"/>
</dbReference>
<dbReference type="InterPro" id="IPR002182">
    <property type="entry name" value="NB-ARC"/>
</dbReference>
<comment type="caution">
    <text evidence="3">The sequence shown here is derived from an EMBL/GenBank/DDBJ whole genome shotgun (WGS) entry which is preliminary data.</text>
</comment>
<evidence type="ECO:0000313" key="3">
    <source>
        <dbReference type="EMBL" id="CAH8315169.1"/>
    </source>
</evidence>
<dbReference type="Pfam" id="PF01582">
    <property type="entry name" value="TIR"/>
    <property type="match status" value="1"/>
</dbReference>
<dbReference type="Gene3D" id="1.10.8.430">
    <property type="entry name" value="Helical domain of apoptotic protease-activating factors"/>
    <property type="match status" value="1"/>
</dbReference>
<dbReference type="SMART" id="SM00255">
    <property type="entry name" value="TIR"/>
    <property type="match status" value="1"/>
</dbReference>
<dbReference type="Pfam" id="PF00931">
    <property type="entry name" value="NB-ARC"/>
    <property type="match status" value="1"/>
</dbReference>
<protein>
    <recommendedName>
        <fullName evidence="2">TIR domain-containing protein</fullName>
    </recommendedName>
</protein>
<evidence type="ECO:0000259" key="2">
    <source>
        <dbReference type="PROSITE" id="PS50104"/>
    </source>
</evidence>
<proteinExistence type="predicted"/>
<reference evidence="3 4" key="1">
    <citation type="submission" date="2022-03" db="EMBL/GenBank/DDBJ databases">
        <authorList>
            <person name="Macdonald S."/>
            <person name="Ahmed S."/>
            <person name="Newling K."/>
        </authorList>
    </citation>
    <scope>NUCLEOTIDE SEQUENCE [LARGE SCALE GENOMIC DNA]</scope>
</reference>